<reference evidence="1 2" key="1">
    <citation type="journal article" date="2014" name="Am. J. Bot.">
        <title>Genome assembly and annotation for red clover (Trifolium pratense; Fabaceae).</title>
        <authorList>
            <person name="Istvanek J."/>
            <person name="Jaros M."/>
            <person name="Krenek A."/>
            <person name="Repkova J."/>
        </authorList>
    </citation>
    <scope>NUCLEOTIDE SEQUENCE [LARGE SCALE GENOMIC DNA]</scope>
    <source>
        <strain evidence="2">cv. Tatra</strain>
        <tissue evidence="1">Young leaves</tissue>
    </source>
</reference>
<reference evidence="1 2" key="2">
    <citation type="journal article" date="2017" name="Front. Plant Sci.">
        <title>Gene Classification and Mining of Molecular Markers Useful in Red Clover (Trifolium pratense) Breeding.</title>
        <authorList>
            <person name="Istvanek J."/>
            <person name="Dluhosova J."/>
            <person name="Dluhos P."/>
            <person name="Patkova L."/>
            <person name="Nedelnik J."/>
            <person name="Repkova J."/>
        </authorList>
    </citation>
    <scope>NUCLEOTIDE SEQUENCE [LARGE SCALE GENOMIC DNA]</scope>
    <source>
        <strain evidence="2">cv. Tatra</strain>
        <tissue evidence="1">Young leaves</tissue>
    </source>
</reference>
<organism evidence="1 2">
    <name type="scientific">Trifolium pratense</name>
    <name type="common">Red clover</name>
    <dbReference type="NCBI Taxonomy" id="57577"/>
    <lineage>
        <taxon>Eukaryota</taxon>
        <taxon>Viridiplantae</taxon>
        <taxon>Streptophyta</taxon>
        <taxon>Embryophyta</taxon>
        <taxon>Tracheophyta</taxon>
        <taxon>Spermatophyta</taxon>
        <taxon>Magnoliopsida</taxon>
        <taxon>eudicotyledons</taxon>
        <taxon>Gunneridae</taxon>
        <taxon>Pentapetalae</taxon>
        <taxon>rosids</taxon>
        <taxon>fabids</taxon>
        <taxon>Fabales</taxon>
        <taxon>Fabaceae</taxon>
        <taxon>Papilionoideae</taxon>
        <taxon>50 kb inversion clade</taxon>
        <taxon>NPAAA clade</taxon>
        <taxon>Hologalegina</taxon>
        <taxon>IRL clade</taxon>
        <taxon>Trifolieae</taxon>
        <taxon>Trifolium</taxon>
    </lineage>
</organism>
<accession>A0A2K3M577</accession>
<evidence type="ECO:0000313" key="1">
    <source>
        <dbReference type="EMBL" id="PNX85903.1"/>
    </source>
</evidence>
<gene>
    <name evidence="1" type="ORF">L195_g041977</name>
</gene>
<feature type="non-terminal residue" evidence="1">
    <location>
        <position position="98"/>
    </location>
</feature>
<dbReference type="AlphaFoldDB" id="A0A2K3M577"/>
<name>A0A2K3M577_TRIPR</name>
<comment type="caution">
    <text evidence="1">The sequence shown here is derived from an EMBL/GenBank/DDBJ whole genome shotgun (WGS) entry which is preliminary data.</text>
</comment>
<dbReference type="EMBL" id="ASHM01049858">
    <property type="protein sequence ID" value="PNX85903.1"/>
    <property type="molecule type" value="Genomic_DNA"/>
</dbReference>
<protein>
    <submittedName>
        <fullName evidence="1">Uncharacterized protein</fullName>
    </submittedName>
</protein>
<sequence length="98" mass="11260">MLQTLLHHLSSGQLVFDRSVATMDKTDFPIDRVTKEISKWRSEGLTKENIVFLWEFPLSTHYEVDVMEVVTLVSFFELLSSGHLCGLCPDIHWTCVCT</sequence>
<proteinExistence type="predicted"/>
<dbReference type="Proteomes" id="UP000236291">
    <property type="component" value="Unassembled WGS sequence"/>
</dbReference>
<evidence type="ECO:0000313" key="2">
    <source>
        <dbReference type="Proteomes" id="UP000236291"/>
    </source>
</evidence>